<dbReference type="GO" id="GO:0005484">
    <property type="term" value="F:SNAP receptor activity"/>
    <property type="evidence" value="ECO:0007669"/>
    <property type="project" value="InterPro"/>
</dbReference>
<evidence type="ECO:0000256" key="5">
    <source>
        <dbReference type="ARBA" id="ARBA00022892"/>
    </source>
</evidence>
<dbReference type="GO" id="GO:0031201">
    <property type="term" value="C:SNARE complex"/>
    <property type="evidence" value="ECO:0007669"/>
    <property type="project" value="TreeGrafter"/>
</dbReference>
<comment type="subcellular location">
    <subcellularLocation>
        <location evidence="1">Endoplasmic reticulum membrane</location>
        <topology evidence="1">Single-pass type IV membrane protein</topology>
    </subcellularLocation>
</comment>
<dbReference type="SUPFAM" id="SSF58113">
    <property type="entry name" value="Apolipoprotein A-I"/>
    <property type="match status" value="1"/>
</dbReference>
<comment type="similarity">
    <text evidence="9">Belongs to the SEC20 family.</text>
</comment>
<evidence type="ECO:0000256" key="10">
    <source>
        <dbReference type="SAM" id="Coils"/>
    </source>
</evidence>
<evidence type="ECO:0000256" key="4">
    <source>
        <dbReference type="ARBA" id="ARBA00022824"/>
    </source>
</evidence>
<name>A0A433U9J7_ELYCH</name>
<dbReference type="STRING" id="188477.A0A433U9J7"/>
<feature type="domain" description="Sec20 C-terminal" evidence="12">
    <location>
        <begin position="133"/>
        <end position="223"/>
    </location>
</feature>
<dbReference type="PANTHER" id="PTHR12825">
    <property type="entry name" value="BNIP1-RELATED"/>
    <property type="match status" value="1"/>
</dbReference>
<dbReference type="PANTHER" id="PTHR12825:SF0">
    <property type="entry name" value="VESICLE TRANSPORT PROTEIN SEC20"/>
    <property type="match status" value="1"/>
</dbReference>
<keyword evidence="7 10" id="KW-0175">Coiled coil</keyword>
<dbReference type="GO" id="GO:0005789">
    <property type="term" value="C:endoplasmic reticulum membrane"/>
    <property type="evidence" value="ECO:0007669"/>
    <property type="project" value="UniProtKB-SubCell"/>
</dbReference>
<evidence type="ECO:0000256" key="8">
    <source>
        <dbReference type="ARBA" id="ARBA00023136"/>
    </source>
</evidence>
<dbReference type="EMBL" id="RQTK01000031">
    <property type="protein sequence ID" value="RUS90480.1"/>
    <property type="molecule type" value="Genomic_DNA"/>
</dbReference>
<comment type="caution">
    <text evidence="13">The sequence shown here is derived from an EMBL/GenBank/DDBJ whole genome shotgun (WGS) entry which is preliminary data.</text>
</comment>
<evidence type="ECO:0000256" key="9">
    <source>
        <dbReference type="ARBA" id="ARBA00037934"/>
    </source>
</evidence>
<sequence>MAEDIHVRLCLQEIVKLDLETKAIIQDIKGDVYSSEMLDEYNASGRQKISNLRGKIAELERLGLEQTRTSDREAISGNVESMRQNLSSTVTSLRQACIHKKMELDKQAKQELLEENSQVRKRNQTNKETLAKTASDISESLVSLNRTLAEQVKQSGSNLTTLDHSSNTLKETQKEFDSMGGHIQNSQRLLTKYGRRNLTDNVLILLALVFFFATALYIVKKRLWPS</sequence>
<gene>
    <name evidence="13" type="ORF">EGW08_001748</name>
</gene>
<evidence type="ECO:0000256" key="3">
    <source>
        <dbReference type="ARBA" id="ARBA00022692"/>
    </source>
</evidence>
<dbReference type="GO" id="GO:0006890">
    <property type="term" value="P:retrograde vesicle-mediated transport, Golgi to endoplasmic reticulum"/>
    <property type="evidence" value="ECO:0007669"/>
    <property type="project" value="InterPro"/>
</dbReference>
<keyword evidence="5" id="KW-0931">ER-Golgi transport</keyword>
<organism evidence="13 14">
    <name type="scientific">Elysia chlorotica</name>
    <name type="common">Eastern emerald elysia</name>
    <name type="synonym">Sea slug</name>
    <dbReference type="NCBI Taxonomy" id="188477"/>
    <lineage>
        <taxon>Eukaryota</taxon>
        <taxon>Metazoa</taxon>
        <taxon>Spiralia</taxon>
        <taxon>Lophotrochozoa</taxon>
        <taxon>Mollusca</taxon>
        <taxon>Gastropoda</taxon>
        <taxon>Heterobranchia</taxon>
        <taxon>Euthyneura</taxon>
        <taxon>Panpulmonata</taxon>
        <taxon>Sacoglossa</taxon>
        <taxon>Placobranchoidea</taxon>
        <taxon>Plakobranchidae</taxon>
        <taxon>Elysia</taxon>
    </lineage>
</organism>
<keyword evidence="14" id="KW-1185">Reference proteome</keyword>
<feature type="coiled-coil region" evidence="10">
    <location>
        <begin position="102"/>
        <end position="129"/>
    </location>
</feature>
<keyword evidence="4" id="KW-0256">Endoplasmic reticulum</keyword>
<evidence type="ECO:0000259" key="12">
    <source>
        <dbReference type="Pfam" id="PF03908"/>
    </source>
</evidence>
<evidence type="ECO:0000256" key="2">
    <source>
        <dbReference type="ARBA" id="ARBA00022448"/>
    </source>
</evidence>
<dbReference type="Proteomes" id="UP000271974">
    <property type="component" value="Unassembled WGS sequence"/>
</dbReference>
<evidence type="ECO:0000256" key="7">
    <source>
        <dbReference type="ARBA" id="ARBA00023054"/>
    </source>
</evidence>
<accession>A0A433U9J7</accession>
<evidence type="ECO:0000313" key="13">
    <source>
        <dbReference type="EMBL" id="RUS90480.1"/>
    </source>
</evidence>
<dbReference type="InterPro" id="IPR005606">
    <property type="entry name" value="Sec20"/>
</dbReference>
<dbReference type="Pfam" id="PF03908">
    <property type="entry name" value="Sec20"/>
    <property type="match status" value="1"/>
</dbReference>
<keyword evidence="8 11" id="KW-0472">Membrane</keyword>
<dbReference type="OrthoDB" id="46868at2759"/>
<feature type="transmembrane region" description="Helical" evidence="11">
    <location>
        <begin position="198"/>
        <end position="219"/>
    </location>
</feature>
<evidence type="ECO:0000256" key="6">
    <source>
        <dbReference type="ARBA" id="ARBA00022989"/>
    </source>
</evidence>
<keyword evidence="2" id="KW-0813">Transport</keyword>
<dbReference type="InterPro" id="IPR056173">
    <property type="entry name" value="Sec20_C"/>
</dbReference>
<evidence type="ECO:0000313" key="14">
    <source>
        <dbReference type="Proteomes" id="UP000271974"/>
    </source>
</evidence>
<dbReference type="CDD" id="cd15865">
    <property type="entry name" value="SNARE_SEC20"/>
    <property type="match status" value="1"/>
</dbReference>
<evidence type="ECO:0000256" key="1">
    <source>
        <dbReference type="ARBA" id="ARBA00004163"/>
    </source>
</evidence>
<dbReference type="AlphaFoldDB" id="A0A433U9J7"/>
<keyword evidence="6 11" id="KW-1133">Transmembrane helix</keyword>
<evidence type="ECO:0000256" key="11">
    <source>
        <dbReference type="SAM" id="Phobius"/>
    </source>
</evidence>
<proteinExistence type="inferred from homology"/>
<protein>
    <recommendedName>
        <fullName evidence="12">Sec20 C-terminal domain-containing protein</fullName>
    </recommendedName>
</protein>
<keyword evidence="3 11" id="KW-0812">Transmembrane</keyword>
<reference evidence="13 14" key="1">
    <citation type="submission" date="2019-01" db="EMBL/GenBank/DDBJ databases">
        <title>A draft genome assembly of the solar-powered sea slug Elysia chlorotica.</title>
        <authorList>
            <person name="Cai H."/>
            <person name="Li Q."/>
            <person name="Fang X."/>
            <person name="Li J."/>
            <person name="Curtis N.E."/>
            <person name="Altenburger A."/>
            <person name="Shibata T."/>
            <person name="Feng M."/>
            <person name="Maeda T."/>
            <person name="Schwartz J.A."/>
            <person name="Shigenobu S."/>
            <person name="Lundholm N."/>
            <person name="Nishiyama T."/>
            <person name="Yang H."/>
            <person name="Hasebe M."/>
            <person name="Li S."/>
            <person name="Pierce S.K."/>
            <person name="Wang J."/>
        </authorList>
    </citation>
    <scope>NUCLEOTIDE SEQUENCE [LARGE SCALE GENOMIC DNA]</scope>
    <source>
        <strain evidence="13">EC2010</strain>
        <tissue evidence="13">Whole organism of an adult</tissue>
    </source>
</reference>